<dbReference type="EMBL" id="JAUJEA010000001">
    <property type="protein sequence ID" value="MDN5200645.1"/>
    <property type="molecule type" value="Genomic_DNA"/>
</dbReference>
<keyword evidence="1" id="KW-0813">Transport</keyword>
<feature type="domain" description="ABC transporter" evidence="4">
    <location>
        <begin position="6"/>
        <end position="219"/>
    </location>
</feature>
<keyword evidence="6" id="KW-1185">Reference proteome</keyword>
<dbReference type="GO" id="GO:0005524">
    <property type="term" value="F:ATP binding"/>
    <property type="evidence" value="ECO:0007669"/>
    <property type="project" value="UniProtKB-KW"/>
</dbReference>
<dbReference type="InterPro" id="IPR027417">
    <property type="entry name" value="P-loop_NTPase"/>
</dbReference>
<gene>
    <name evidence="5" type="ORF">QQ008_04710</name>
</gene>
<dbReference type="Gene3D" id="3.40.50.300">
    <property type="entry name" value="P-loop containing nucleotide triphosphate hydrolases"/>
    <property type="match status" value="1"/>
</dbReference>
<dbReference type="RefSeq" id="WP_346750667.1">
    <property type="nucleotide sequence ID" value="NZ_JAUJEA010000001.1"/>
</dbReference>
<dbReference type="InterPro" id="IPR051782">
    <property type="entry name" value="ABC_Transporter_VariousFunc"/>
</dbReference>
<evidence type="ECO:0000313" key="5">
    <source>
        <dbReference type="EMBL" id="MDN5200645.1"/>
    </source>
</evidence>
<evidence type="ECO:0000256" key="1">
    <source>
        <dbReference type="ARBA" id="ARBA00022448"/>
    </source>
</evidence>
<organism evidence="5 6">
    <name type="scientific">Splendidivirga corallicola</name>
    <dbReference type="NCBI Taxonomy" id="3051826"/>
    <lineage>
        <taxon>Bacteria</taxon>
        <taxon>Pseudomonadati</taxon>
        <taxon>Bacteroidota</taxon>
        <taxon>Cytophagia</taxon>
        <taxon>Cytophagales</taxon>
        <taxon>Splendidivirgaceae</taxon>
        <taxon>Splendidivirga</taxon>
    </lineage>
</organism>
<proteinExistence type="predicted"/>
<keyword evidence="2" id="KW-0547">Nucleotide-binding</keyword>
<dbReference type="Pfam" id="PF00005">
    <property type="entry name" value="ABC_tran"/>
    <property type="match status" value="1"/>
</dbReference>
<dbReference type="PANTHER" id="PTHR42939">
    <property type="entry name" value="ABC TRANSPORTER ATP-BINDING PROTEIN ALBC-RELATED"/>
    <property type="match status" value="1"/>
</dbReference>
<dbReference type="Proteomes" id="UP001172082">
    <property type="component" value="Unassembled WGS sequence"/>
</dbReference>
<protein>
    <submittedName>
        <fullName evidence="5">ATP-binding cassette domain-containing protein</fullName>
    </submittedName>
</protein>
<name>A0ABT8KIV7_9BACT</name>
<dbReference type="SUPFAM" id="SSF52540">
    <property type="entry name" value="P-loop containing nucleoside triphosphate hydrolases"/>
    <property type="match status" value="1"/>
</dbReference>
<comment type="caution">
    <text evidence="5">The sequence shown here is derived from an EMBL/GenBank/DDBJ whole genome shotgun (WGS) entry which is preliminary data.</text>
</comment>
<keyword evidence="3 5" id="KW-0067">ATP-binding</keyword>
<dbReference type="PROSITE" id="PS50893">
    <property type="entry name" value="ABC_TRANSPORTER_2"/>
    <property type="match status" value="1"/>
</dbReference>
<reference evidence="5" key="1">
    <citation type="submission" date="2023-06" db="EMBL/GenBank/DDBJ databases">
        <title>Genomic of Parafulvivirga corallium.</title>
        <authorList>
            <person name="Wang G."/>
        </authorList>
    </citation>
    <scope>NUCLEOTIDE SEQUENCE</scope>
    <source>
        <strain evidence="5">BMA10</strain>
    </source>
</reference>
<evidence type="ECO:0000256" key="3">
    <source>
        <dbReference type="ARBA" id="ARBA00022840"/>
    </source>
</evidence>
<dbReference type="InterPro" id="IPR003593">
    <property type="entry name" value="AAA+_ATPase"/>
</dbReference>
<evidence type="ECO:0000259" key="4">
    <source>
        <dbReference type="PROSITE" id="PS50893"/>
    </source>
</evidence>
<sequence>MKKHKLEVDSIVLHYGQKSVLSDIYLKCETGDIVGVLGRNGCGKSSLLKIIFGSLRSEHSSVRINHRYTPCSFRETNGVQYLPQNGYLTSASKVEKVIKLFVLNKDHQQLILSDRNIKSFRSARVKELSTGTRKFLEVMLLLYSESKFVLLDEPFSGVSPIMIEQLFMHLKHQAKNKGVIITDHLYEHIVDISSKLMLLKDGRILNINGKEDLVESGYLMD</sequence>
<evidence type="ECO:0000256" key="2">
    <source>
        <dbReference type="ARBA" id="ARBA00022741"/>
    </source>
</evidence>
<accession>A0ABT8KIV7</accession>
<dbReference type="InterPro" id="IPR003439">
    <property type="entry name" value="ABC_transporter-like_ATP-bd"/>
</dbReference>
<evidence type="ECO:0000313" key="6">
    <source>
        <dbReference type="Proteomes" id="UP001172082"/>
    </source>
</evidence>
<dbReference type="SMART" id="SM00382">
    <property type="entry name" value="AAA"/>
    <property type="match status" value="1"/>
</dbReference>
<dbReference type="PANTHER" id="PTHR42939:SF1">
    <property type="entry name" value="ABC TRANSPORTER ATP-BINDING PROTEIN ALBC-RELATED"/>
    <property type="match status" value="1"/>
</dbReference>